<evidence type="ECO:0000313" key="2">
    <source>
        <dbReference type="Proteomes" id="UP000620046"/>
    </source>
</evidence>
<evidence type="ECO:0000313" key="1">
    <source>
        <dbReference type="EMBL" id="GGA19598.1"/>
    </source>
</evidence>
<protein>
    <submittedName>
        <fullName evidence="1">Uncharacterized protein</fullName>
    </submittedName>
</protein>
<name>A0ABQ1FLB3_9GAMM</name>
<keyword evidence="2" id="KW-1185">Reference proteome</keyword>
<reference evidence="2" key="1">
    <citation type="journal article" date="2019" name="Int. J. Syst. Evol. Microbiol.">
        <title>The Global Catalogue of Microorganisms (GCM) 10K type strain sequencing project: providing services to taxonomists for standard genome sequencing and annotation.</title>
        <authorList>
            <consortium name="The Broad Institute Genomics Platform"/>
            <consortium name="The Broad Institute Genome Sequencing Center for Infectious Disease"/>
            <person name="Wu L."/>
            <person name="Ma J."/>
        </authorList>
    </citation>
    <scope>NUCLEOTIDE SEQUENCE [LARGE SCALE GENOMIC DNA]</scope>
    <source>
        <strain evidence="2">CGMCC 1.15439</strain>
    </source>
</reference>
<dbReference type="RefSeq" id="WP_188792641.1">
    <property type="nucleotide sequence ID" value="NZ_BMJA01000001.1"/>
</dbReference>
<accession>A0ABQ1FLB3</accession>
<organism evidence="1 2">
    <name type="scientific">Dyella nitratireducens</name>
    <dbReference type="NCBI Taxonomy" id="1849580"/>
    <lineage>
        <taxon>Bacteria</taxon>
        <taxon>Pseudomonadati</taxon>
        <taxon>Pseudomonadota</taxon>
        <taxon>Gammaproteobacteria</taxon>
        <taxon>Lysobacterales</taxon>
        <taxon>Rhodanobacteraceae</taxon>
        <taxon>Dyella</taxon>
    </lineage>
</organism>
<gene>
    <name evidence="1" type="ORF">GCM10010981_04510</name>
</gene>
<proteinExistence type="predicted"/>
<dbReference type="Proteomes" id="UP000620046">
    <property type="component" value="Unassembled WGS sequence"/>
</dbReference>
<dbReference type="EMBL" id="BMJA01000001">
    <property type="protein sequence ID" value="GGA19598.1"/>
    <property type="molecule type" value="Genomic_DNA"/>
</dbReference>
<comment type="caution">
    <text evidence="1">The sequence shown here is derived from an EMBL/GenBank/DDBJ whole genome shotgun (WGS) entry which is preliminary data.</text>
</comment>
<sequence length="129" mass="14608">MGHDKSRSDVSVGSVDWNDPKLNDLLKKVDNWNIEHRSQLPSQDVQIRVACGWNTSAVNKPALLISELDDVMVLATRFPLPHGEEVQVTSQTGGHSRMSWGVVVEEREGHRAADREQGLFLSWLRLRIR</sequence>